<feature type="region of interest" description="Disordered" evidence="7">
    <location>
        <begin position="129"/>
        <end position="148"/>
    </location>
</feature>
<dbReference type="SMART" id="SM00432">
    <property type="entry name" value="MADS"/>
    <property type="match status" value="1"/>
</dbReference>
<dbReference type="OrthoDB" id="1898716at2759"/>
<evidence type="ECO:0000256" key="4">
    <source>
        <dbReference type="ARBA" id="ARBA00023163"/>
    </source>
</evidence>
<feature type="region of interest" description="Disordered" evidence="7">
    <location>
        <begin position="634"/>
        <end position="699"/>
    </location>
</feature>
<dbReference type="InterPro" id="IPR033896">
    <property type="entry name" value="MEF2-like_N"/>
</dbReference>
<dbReference type="GO" id="GO:0005634">
    <property type="term" value="C:nucleus"/>
    <property type="evidence" value="ECO:0007669"/>
    <property type="project" value="UniProtKB-SubCell"/>
</dbReference>
<feature type="compositionally biased region" description="Low complexity" evidence="7">
    <location>
        <begin position="639"/>
        <end position="656"/>
    </location>
</feature>
<organism evidence="9 10">
    <name type="scientific">Coemansia thaxteri</name>
    <dbReference type="NCBI Taxonomy" id="2663907"/>
    <lineage>
        <taxon>Eukaryota</taxon>
        <taxon>Fungi</taxon>
        <taxon>Fungi incertae sedis</taxon>
        <taxon>Zoopagomycota</taxon>
        <taxon>Kickxellomycotina</taxon>
        <taxon>Kickxellomycetes</taxon>
        <taxon>Kickxellales</taxon>
        <taxon>Kickxellaceae</taxon>
        <taxon>Coemansia</taxon>
    </lineage>
</organism>
<proteinExistence type="inferred from homology"/>
<evidence type="ECO:0000313" key="9">
    <source>
        <dbReference type="EMBL" id="KAJ2008010.1"/>
    </source>
</evidence>
<name>A0A9W8BPU4_9FUNG</name>
<feature type="compositionally biased region" description="Low complexity" evidence="7">
    <location>
        <begin position="262"/>
        <end position="272"/>
    </location>
</feature>
<dbReference type="Proteomes" id="UP001150907">
    <property type="component" value="Unassembled WGS sequence"/>
</dbReference>
<keyword evidence="3" id="KW-0238">DNA-binding</keyword>
<evidence type="ECO:0000256" key="1">
    <source>
        <dbReference type="ARBA" id="ARBA00004123"/>
    </source>
</evidence>
<evidence type="ECO:0000259" key="8">
    <source>
        <dbReference type="PROSITE" id="PS50066"/>
    </source>
</evidence>
<keyword evidence="10" id="KW-1185">Reference proteome</keyword>
<comment type="subcellular location">
    <subcellularLocation>
        <location evidence="1">Nucleus</location>
    </subcellularLocation>
</comment>
<dbReference type="GO" id="GO:0000981">
    <property type="term" value="F:DNA-binding transcription factor activity, RNA polymerase II-specific"/>
    <property type="evidence" value="ECO:0007669"/>
    <property type="project" value="TreeGrafter"/>
</dbReference>
<feature type="region of interest" description="Disordered" evidence="7">
    <location>
        <begin position="166"/>
        <end position="193"/>
    </location>
</feature>
<evidence type="ECO:0000313" key="10">
    <source>
        <dbReference type="Proteomes" id="UP001150907"/>
    </source>
</evidence>
<dbReference type="Pfam" id="PF00319">
    <property type="entry name" value="SRF-TF"/>
    <property type="match status" value="1"/>
</dbReference>
<dbReference type="PRINTS" id="PR00404">
    <property type="entry name" value="MADSDOMAIN"/>
</dbReference>
<dbReference type="EMBL" id="JANBQF010000013">
    <property type="protein sequence ID" value="KAJ2008010.1"/>
    <property type="molecule type" value="Genomic_DNA"/>
</dbReference>
<dbReference type="SUPFAM" id="SSF55455">
    <property type="entry name" value="SRF-like"/>
    <property type="match status" value="1"/>
</dbReference>
<keyword evidence="5" id="KW-0539">Nucleus</keyword>
<feature type="region of interest" description="Disordered" evidence="7">
    <location>
        <begin position="252"/>
        <end position="273"/>
    </location>
</feature>
<dbReference type="PANTHER" id="PTHR11945">
    <property type="entry name" value="MADS BOX PROTEIN"/>
    <property type="match status" value="1"/>
</dbReference>
<sequence length="699" mass="74873">MGRKKIKIQTIKDERNRQVTFLKRKAGLLKKAYELSVLCDCEIAVVIFSSQNKLVQYASTNMDKVLMRYTDFGEPNESLTNAQCASMYGEGGDKDDDDDMLLPHSATAATPGLAPHDLLDASLAVRSPSDMHRPRYSDQDGGGGFADPTAFAAAGAGISNTHLQQGYVQQAQSQPQASYYQPQPQQQQQNHQPQMVTMYSPGVGDIEHVGGSPYYSSPMTYATATPTNAIYPQSRAVPNSGLAQQFSVYPYGLPTKPHPTQQHHQQQQQQQQLAYAPPLVRSYQSYQPMSAYQPQPQPTQQQHSGITVPLSADAISSQASVMYQVGQPYQPGQVLGRPMDTYRTRISVPTTALSATSSSVSPQYMVYRVPEEDGQSIDHITQQQQQFVQLQQQQQQQQQQGQLHTIAEDDGDRYQNDDEDDDEQDVDNAAGEMDGPALGNQDDLSAAVFSIEAAADTRAEPAAEDGDEPGGSGRQSSSASSPRSQDLPGGLRVEIPHSSQLSRPRADAPAAAAAAGTAAPRRSSASASRLSSASTPESSGASRTGHSAGDAKQARGRRFPLAVNTAARTAATAGPPPVNGNEPGPQTAMLIEYVQSLPSPSTFQPIVYQQNENFSPMEFGTTPIVGHQQTSAFQWPLPSSSSSVASAAAAAAASRAPHQPSPLKRNVTKDSGAPVSESSGAVGVKATHRSPKKRSRNQL</sequence>
<protein>
    <submittedName>
        <fullName evidence="9">Myocyte-specific enhancer factor 2C</fullName>
    </submittedName>
</protein>
<evidence type="ECO:0000256" key="5">
    <source>
        <dbReference type="ARBA" id="ARBA00023242"/>
    </source>
</evidence>
<dbReference type="PROSITE" id="PS00350">
    <property type="entry name" value="MADS_BOX_1"/>
    <property type="match status" value="1"/>
</dbReference>
<feature type="compositionally biased region" description="Basic and acidic residues" evidence="7">
    <location>
        <begin position="129"/>
        <end position="138"/>
    </location>
</feature>
<feature type="compositionally biased region" description="Acidic residues" evidence="7">
    <location>
        <begin position="417"/>
        <end position="426"/>
    </location>
</feature>
<evidence type="ECO:0000256" key="6">
    <source>
        <dbReference type="ARBA" id="ARBA00025805"/>
    </source>
</evidence>
<dbReference type="GO" id="GO:0000978">
    <property type="term" value="F:RNA polymerase II cis-regulatory region sequence-specific DNA binding"/>
    <property type="evidence" value="ECO:0007669"/>
    <property type="project" value="TreeGrafter"/>
</dbReference>
<evidence type="ECO:0000256" key="7">
    <source>
        <dbReference type="SAM" id="MobiDB-lite"/>
    </source>
</evidence>
<dbReference type="InterPro" id="IPR002100">
    <property type="entry name" value="TF_MADSbox"/>
</dbReference>
<evidence type="ECO:0000256" key="3">
    <source>
        <dbReference type="ARBA" id="ARBA00023125"/>
    </source>
</evidence>
<dbReference type="Gene3D" id="3.40.1810.10">
    <property type="entry name" value="Transcription factor, MADS-box"/>
    <property type="match status" value="1"/>
</dbReference>
<reference evidence="9" key="1">
    <citation type="submission" date="2022-07" db="EMBL/GenBank/DDBJ databases">
        <title>Phylogenomic reconstructions and comparative analyses of Kickxellomycotina fungi.</title>
        <authorList>
            <person name="Reynolds N.K."/>
            <person name="Stajich J.E."/>
            <person name="Barry K."/>
            <person name="Grigoriev I.V."/>
            <person name="Crous P."/>
            <person name="Smith M.E."/>
        </authorList>
    </citation>
    <scope>NUCLEOTIDE SEQUENCE</scope>
    <source>
        <strain evidence="9">IMI 214461</strain>
    </source>
</reference>
<accession>A0A9W8BPU4</accession>
<keyword evidence="2" id="KW-0805">Transcription regulation</keyword>
<dbReference type="AlphaFoldDB" id="A0A9W8BPU4"/>
<dbReference type="GO" id="GO:0045944">
    <property type="term" value="P:positive regulation of transcription by RNA polymerase II"/>
    <property type="evidence" value="ECO:0007669"/>
    <property type="project" value="InterPro"/>
</dbReference>
<feature type="region of interest" description="Disordered" evidence="7">
    <location>
        <begin position="86"/>
        <end position="113"/>
    </location>
</feature>
<gene>
    <name evidence="9" type="primary">MEF2C</name>
    <name evidence="9" type="ORF">H4R26_000446</name>
</gene>
<feature type="compositionally biased region" description="Low complexity" evidence="7">
    <location>
        <begin position="507"/>
        <end position="542"/>
    </location>
</feature>
<keyword evidence="4" id="KW-0804">Transcription</keyword>
<dbReference type="PANTHER" id="PTHR11945:SF534">
    <property type="entry name" value="MYOCYTE-SPECIFIC ENHANCER FACTOR 2"/>
    <property type="match status" value="1"/>
</dbReference>
<feature type="compositionally biased region" description="Low complexity" evidence="7">
    <location>
        <begin position="565"/>
        <end position="585"/>
    </location>
</feature>
<feature type="region of interest" description="Disordered" evidence="7">
    <location>
        <begin position="410"/>
        <end position="441"/>
    </location>
</feature>
<comment type="similarity">
    <text evidence="6">Belongs to the MEF2 family.</text>
</comment>
<evidence type="ECO:0000256" key="2">
    <source>
        <dbReference type="ARBA" id="ARBA00023015"/>
    </source>
</evidence>
<dbReference type="CDD" id="cd00265">
    <property type="entry name" value="MADS_MEF2_like"/>
    <property type="match status" value="1"/>
</dbReference>
<feature type="compositionally biased region" description="Low complexity" evidence="7">
    <location>
        <begin position="474"/>
        <end position="485"/>
    </location>
</feature>
<dbReference type="PROSITE" id="PS50066">
    <property type="entry name" value="MADS_BOX_2"/>
    <property type="match status" value="1"/>
</dbReference>
<feature type="region of interest" description="Disordered" evidence="7">
    <location>
        <begin position="456"/>
        <end position="593"/>
    </location>
</feature>
<feature type="compositionally biased region" description="Basic residues" evidence="7">
    <location>
        <begin position="686"/>
        <end position="699"/>
    </location>
</feature>
<dbReference type="InterPro" id="IPR036879">
    <property type="entry name" value="TF_MADSbox_sf"/>
</dbReference>
<feature type="domain" description="MADS-box" evidence="8">
    <location>
        <begin position="1"/>
        <end position="61"/>
    </location>
</feature>
<dbReference type="GO" id="GO:0046983">
    <property type="term" value="F:protein dimerization activity"/>
    <property type="evidence" value="ECO:0007669"/>
    <property type="project" value="InterPro"/>
</dbReference>
<comment type="caution">
    <text evidence="9">The sequence shown here is derived from an EMBL/GenBank/DDBJ whole genome shotgun (WGS) entry which is preliminary data.</text>
</comment>